<evidence type="ECO:0000259" key="1">
    <source>
        <dbReference type="Pfam" id="PF12697"/>
    </source>
</evidence>
<evidence type="ECO:0000313" key="2">
    <source>
        <dbReference type="EMBL" id="TBU21588.1"/>
    </source>
</evidence>
<dbReference type="EMBL" id="ML143594">
    <property type="protein sequence ID" value="TBU21588.1"/>
    <property type="molecule type" value="Genomic_DNA"/>
</dbReference>
<organism evidence="2">
    <name type="scientific">Dichomitus squalens</name>
    <dbReference type="NCBI Taxonomy" id="114155"/>
    <lineage>
        <taxon>Eukaryota</taxon>
        <taxon>Fungi</taxon>
        <taxon>Dikarya</taxon>
        <taxon>Basidiomycota</taxon>
        <taxon>Agaricomycotina</taxon>
        <taxon>Agaricomycetes</taxon>
        <taxon>Polyporales</taxon>
        <taxon>Polyporaceae</taxon>
        <taxon>Dichomitus</taxon>
    </lineage>
</organism>
<dbReference type="Gene3D" id="3.40.50.1820">
    <property type="entry name" value="alpha/beta hydrolase"/>
    <property type="match status" value="1"/>
</dbReference>
<protein>
    <recommendedName>
        <fullName evidence="1">AB hydrolase-1 domain-containing protein</fullName>
    </recommendedName>
</protein>
<dbReference type="OrthoDB" id="3251587at2759"/>
<dbReference type="Pfam" id="PF12697">
    <property type="entry name" value="Abhydrolase_6"/>
    <property type="match status" value="1"/>
</dbReference>
<feature type="domain" description="AB hydrolase-1" evidence="1">
    <location>
        <begin position="44"/>
        <end position="345"/>
    </location>
</feature>
<name>A0A4Q9M689_9APHY</name>
<dbReference type="SUPFAM" id="SSF53474">
    <property type="entry name" value="alpha/beta-Hydrolases"/>
    <property type="match status" value="1"/>
</dbReference>
<sequence length="355" mass="38554">MSVPEVVVSQEHISSSLSLGNGVELGYLDIGAPEQQVYTTIFAIHGMGYHSPVFQKVIALSPAVGIRFVAVTRRDYNGSTPYTAHELNALRNGSDSDKQAFLRARGLEIATFIERFIQENSLPAPTSDGKTGGIGILGWSLGASFAVALVANLLTYPTPTQKTLGQYLRALLLQEPPSIALGLPLPSQSWSPQIDTSIPARYRQTGSVQWITSYFEHGDLSTRDPNVLEYVLPTVKRVPSVFTMRQDQLGEMTNIDAANGGDTLIVVSFPPQLRACYKDALYNKDIRAALPRMNVLAFSGDATANFGIVALWSVQDDDAAAGGGWVETKIVPGINHFVHWDAPQLAVETYLSVFD</sequence>
<dbReference type="InterPro" id="IPR000073">
    <property type="entry name" value="AB_hydrolase_1"/>
</dbReference>
<gene>
    <name evidence="2" type="ORF">BD311DRAFT_792642</name>
</gene>
<proteinExistence type="predicted"/>
<reference evidence="2" key="1">
    <citation type="submission" date="2019-01" db="EMBL/GenBank/DDBJ databases">
        <title>Draft genome sequences of three monokaryotic isolates of the white-rot basidiomycete fungus Dichomitus squalens.</title>
        <authorList>
            <consortium name="DOE Joint Genome Institute"/>
            <person name="Lopez S.C."/>
            <person name="Andreopoulos B."/>
            <person name="Pangilinan J."/>
            <person name="Lipzen A."/>
            <person name="Riley R."/>
            <person name="Ahrendt S."/>
            <person name="Ng V."/>
            <person name="Barry K."/>
            <person name="Daum C."/>
            <person name="Grigoriev I.V."/>
            <person name="Hilden K.S."/>
            <person name="Makela M.R."/>
            <person name="de Vries R.P."/>
        </authorList>
    </citation>
    <scope>NUCLEOTIDE SEQUENCE [LARGE SCALE GENOMIC DNA]</scope>
    <source>
        <strain evidence="2">OM18370.1</strain>
    </source>
</reference>
<dbReference type="AlphaFoldDB" id="A0A4Q9M689"/>
<dbReference type="Proteomes" id="UP000292957">
    <property type="component" value="Unassembled WGS sequence"/>
</dbReference>
<accession>A0A4Q9M689</accession>
<dbReference type="InterPro" id="IPR029058">
    <property type="entry name" value="AB_hydrolase_fold"/>
</dbReference>